<dbReference type="AlphaFoldDB" id="A0A1L6ZA29"/>
<dbReference type="AGR" id="RGD:1303112"/>
<reference evidence="2" key="1">
    <citation type="submission" date="2015-12" db="EMBL/GenBank/DDBJ databases">
        <title>Alternative splicing and transcription induced chimerism in G6F and Ly6G6D among mammals.</title>
        <authorList>
            <person name="Lopez-Diez R."/>
            <person name="Rastrojo A."/>
            <person name="Hernandez-Torres F."/>
            <person name="Aguado B."/>
        </authorList>
    </citation>
    <scope>NUCLEOTIDE SEQUENCE</scope>
</reference>
<organism evidence="2">
    <name type="scientific">Rattus norvegicus</name>
    <name type="common">Rat</name>
    <dbReference type="NCBI Taxonomy" id="10116"/>
    <lineage>
        <taxon>Eukaryota</taxon>
        <taxon>Metazoa</taxon>
        <taxon>Chordata</taxon>
        <taxon>Craniata</taxon>
        <taxon>Vertebrata</taxon>
        <taxon>Euteleostomi</taxon>
        <taxon>Mammalia</taxon>
        <taxon>Eutheria</taxon>
        <taxon>Euarchontoglires</taxon>
        <taxon>Glires</taxon>
        <taxon>Rodentia</taxon>
        <taxon>Myomorpha</taxon>
        <taxon>Muroidea</taxon>
        <taxon>Muridae</taxon>
        <taxon>Murinae</taxon>
        <taxon>Rattus</taxon>
    </lineage>
</organism>
<evidence type="ECO:0000313" key="2">
    <source>
        <dbReference type="EMBL" id="APT43279.1"/>
    </source>
</evidence>
<name>A0A1L6ZA29_RAT</name>
<dbReference type="EMBL" id="KU253683">
    <property type="protein sequence ID" value="APT43279.1"/>
    <property type="molecule type" value="mRNA"/>
</dbReference>
<gene>
    <name evidence="3" type="primary">Ly6g6e</name>
    <name evidence="2" type="synonym">ly6g6e</name>
</gene>
<sequence>MGLSSAFLGLLFLSGTLGKGRLGSPQGAEGWDWSWCKGEMDCGKGADRGEEKRGDFRTLGI</sequence>
<proteinExistence type="evidence at transcript level"/>
<accession>A0A1L6ZA29</accession>
<feature type="signal peptide" evidence="1">
    <location>
        <begin position="1"/>
        <end position="18"/>
    </location>
</feature>
<dbReference type="RGD" id="1303112">
    <property type="gene designation" value="Ly6g6e"/>
</dbReference>
<evidence type="ECO:0000313" key="3">
    <source>
        <dbReference type="RGD" id="1303112"/>
    </source>
</evidence>
<protein>
    <submittedName>
        <fullName evidence="2">Lymphocyte antigen 6 complex locus G6E</fullName>
    </submittedName>
</protein>
<evidence type="ECO:0000256" key="1">
    <source>
        <dbReference type="SAM" id="SignalP"/>
    </source>
</evidence>
<keyword evidence="1" id="KW-0732">Signal</keyword>
<feature type="chain" id="PRO_5012385803" evidence="1">
    <location>
        <begin position="19"/>
        <end position="61"/>
    </location>
</feature>